<dbReference type="RefSeq" id="WP_061993831.1">
    <property type="nucleotide sequence ID" value="NZ_DF968005.1"/>
</dbReference>
<feature type="transmembrane region" description="Helical" evidence="1">
    <location>
        <begin position="12"/>
        <end position="32"/>
    </location>
</feature>
<sequence>MKTKKLTYSYYLLILFLFLTANVVFHTAALKIVDKGAHHFVKHLHSHDLTSFFKVIAHLGSPAVAIGLSVVLALYLFFIRRQTFSAIYLAGIQLSGSAIAEIVKLLVRRPRPTYKLVPDTGYSFPSGHTFTTAILVFSLLFLLSNQATTSRRIIAYVLAWTWIFLVAFSRVYLGDHFTSDVLASVLLASAYWLLMTAMQNKLLDYYLRFIPNHGLISQEAPHD</sequence>
<dbReference type="STRING" id="157463.GCA_001047075_01426"/>
<keyword evidence="1" id="KW-1133">Transmembrane helix</keyword>
<dbReference type="Pfam" id="PF01569">
    <property type="entry name" value="PAP2"/>
    <property type="match status" value="1"/>
</dbReference>
<keyword evidence="1" id="KW-0472">Membrane</keyword>
<dbReference type="CDD" id="cd03392">
    <property type="entry name" value="PAP2_like_2"/>
    <property type="match status" value="1"/>
</dbReference>
<dbReference type="PANTHER" id="PTHR14969:SF13">
    <property type="entry name" value="AT30094P"/>
    <property type="match status" value="1"/>
</dbReference>
<feature type="transmembrane region" description="Helical" evidence="1">
    <location>
        <begin position="153"/>
        <end position="173"/>
    </location>
</feature>
<feature type="transmembrane region" description="Helical" evidence="1">
    <location>
        <begin position="86"/>
        <end position="107"/>
    </location>
</feature>
<evidence type="ECO:0000313" key="4">
    <source>
        <dbReference type="Proteomes" id="UP000253891"/>
    </source>
</evidence>
<dbReference type="AlphaFoldDB" id="A0A0K8MK46"/>
<dbReference type="Proteomes" id="UP000253891">
    <property type="component" value="Unassembled WGS sequence"/>
</dbReference>
<dbReference type="OrthoDB" id="9789113at2"/>
<gene>
    <name evidence="3" type="ORF">FFIC_285630</name>
</gene>
<organism evidence="3 4">
    <name type="scientific">Fructobacillus ficulneus</name>
    <dbReference type="NCBI Taxonomy" id="157463"/>
    <lineage>
        <taxon>Bacteria</taxon>
        <taxon>Bacillati</taxon>
        <taxon>Bacillota</taxon>
        <taxon>Bacilli</taxon>
        <taxon>Lactobacillales</taxon>
        <taxon>Lactobacillaceae</taxon>
        <taxon>Fructobacillus</taxon>
    </lineage>
</organism>
<dbReference type="SUPFAM" id="SSF48317">
    <property type="entry name" value="Acid phosphatase/Vanadium-dependent haloperoxidase"/>
    <property type="match status" value="1"/>
</dbReference>
<name>A0A0K8MK46_9LACO</name>
<dbReference type="InterPro" id="IPR036938">
    <property type="entry name" value="PAP2/HPO_sf"/>
</dbReference>
<evidence type="ECO:0000259" key="2">
    <source>
        <dbReference type="SMART" id="SM00014"/>
    </source>
</evidence>
<feature type="domain" description="Phosphatidic acid phosphatase type 2/haloperoxidase" evidence="2">
    <location>
        <begin position="85"/>
        <end position="196"/>
    </location>
</feature>
<dbReference type="SMART" id="SM00014">
    <property type="entry name" value="acidPPc"/>
    <property type="match status" value="1"/>
</dbReference>
<keyword evidence="4" id="KW-1185">Reference proteome</keyword>
<dbReference type="PANTHER" id="PTHR14969">
    <property type="entry name" value="SPHINGOSINE-1-PHOSPHATE PHOSPHOHYDROLASE"/>
    <property type="match status" value="1"/>
</dbReference>
<accession>A0A0K8MK46</accession>
<protein>
    <submittedName>
        <fullName evidence="3">PAP2 family protein</fullName>
    </submittedName>
</protein>
<keyword evidence="1" id="KW-0812">Transmembrane</keyword>
<dbReference type="Gene3D" id="1.20.144.10">
    <property type="entry name" value="Phosphatidic acid phosphatase type 2/haloperoxidase"/>
    <property type="match status" value="2"/>
</dbReference>
<evidence type="ECO:0000313" key="3">
    <source>
        <dbReference type="EMBL" id="GAP00544.1"/>
    </source>
</evidence>
<feature type="transmembrane region" description="Helical" evidence="1">
    <location>
        <begin position="179"/>
        <end position="198"/>
    </location>
</feature>
<feature type="transmembrane region" description="Helical" evidence="1">
    <location>
        <begin position="127"/>
        <end position="144"/>
    </location>
</feature>
<evidence type="ECO:0000256" key="1">
    <source>
        <dbReference type="SAM" id="Phobius"/>
    </source>
</evidence>
<reference evidence="3 4" key="1">
    <citation type="journal article" date="2015" name="BMC Genomics">
        <title>Comparative genomics of Fructobacillus spp. and Leuconostoc spp. reveals niche-specific evolution of Fructobacillus spp.</title>
        <authorList>
            <person name="Endo A."/>
            <person name="Tanizawa Y."/>
            <person name="Tanaka N."/>
            <person name="Maeno S."/>
            <person name="Kumar H."/>
            <person name="Shiwa Y."/>
            <person name="Okada S."/>
            <person name="Yoshikawa H."/>
            <person name="Dicks L."/>
            <person name="Nakagawa J."/>
            <person name="Arita M."/>
        </authorList>
    </citation>
    <scope>NUCLEOTIDE SEQUENCE [LARGE SCALE GENOMIC DNA]</scope>
    <source>
        <strain evidence="3 4">JCM 12225</strain>
    </source>
</reference>
<dbReference type="EMBL" id="DF968005">
    <property type="protein sequence ID" value="GAP00544.1"/>
    <property type="molecule type" value="Genomic_DNA"/>
</dbReference>
<feature type="transmembrane region" description="Helical" evidence="1">
    <location>
        <begin position="52"/>
        <end position="79"/>
    </location>
</feature>
<proteinExistence type="predicted"/>
<dbReference type="InterPro" id="IPR000326">
    <property type="entry name" value="PAP2/HPO"/>
</dbReference>